<protein>
    <recommendedName>
        <fullName evidence="2">Beta-lactamase-related domain-containing protein</fullName>
    </recommendedName>
</protein>
<organism evidence="3">
    <name type="scientific">marine sediment metagenome</name>
    <dbReference type="NCBI Taxonomy" id="412755"/>
    <lineage>
        <taxon>unclassified sequences</taxon>
        <taxon>metagenomes</taxon>
        <taxon>ecological metagenomes</taxon>
    </lineage>
</organism>
<sequence length="189" mass="21293">TDLQYCNLMYLAASVIIEELSGMSYNDFIVKKIFKPLKMKDSGLTIQTIRQMPNYATPYKIDYKDEELGYIECARVFTELSFLGIIEPFLPFVGTILLGGIGILFLRRIWNRRDEMKAEYGDLAYQKMFPTGVVGISLLGTFIIHAFTSIRSLPPGAPVNPVTTLWSQSILPMIGLPSEIDIVIRLVST</sequence>
<dbReference type="PANTHER" id="PTHR46825:SF9">
    <property type="entry name" value="BETA-LACTAMASE-RELATED DOMAIN-CONTAINING PROTEIN"/>
    <property type="match status" value="1"/>
</dbReference>
<dbReference type="InterPro" id="IPR001466">
    <property type="entry name" value="Beta-lactam-related"/>
</dbReference>
<evidence type="ECO:0000259" key="2">
    <source>
        <dbReference type="Pfam" id="PF00144"/>
    </source>
</evidence>
<evidence type="ECO:0000256" key="1">
    <source>
        <dbReference type="SAM" id="Phobius"/>
    </source>
</evidence>
<dbReference type="Pfam" id="PF00144">
    <property type="entry name" value="Beta-lactamase"/>
    <property type="match status" value="1"/>
</dbReference>
<comment type="caution">
    <text evidence="3">The sequence shown here is derived from an EMBL/GenBank/DDBJ whole genome shotgun (WGS) entry which is preliminary data.</text>
</comment>
<feature type="domain" description="Beta-lactamase-related" evidence="2">
    <location>
        <begin position="4"/>
        <end position="60"/>
    </location>
</feature>
<dbReference type="PANTHER" id="PTHR46825">
    <property type="entry name" value="D-ALANYL-D-ALANINE-CARBOXYPEPTIDASE/ENDOPEPTIDASE AMPH"/>
    <property type="match status" value="1"/>
</dbReference>
<dbReference type="EMBL" id="BARU01012211">
    <property type="protein sequence ID" value="GAH38418.1"/>
    <property type="molecule type" value="Genomic_DNA"/>
</dbReference>
<feature type="transmembrane region" description="Helical" evidence="1">
    <location>
        <begin position="89"/>
        <end position="107"/>
    </location>
</feature>
<keyword evidence="1" id="KW-0472">Membrane</keyword>
<keyword evidence="1" id="KW-0812">Transmembrane</keyword>
<dbReference type="AlphaFoldDB" id="X1GZF4"/>
<dbReference type="InterPro" id="IPR012338">
    <property type="entry name" value="Beta-lactam/transpept-like"/>
</dbReference>
<reference evidence="3" key="1">
    <citation type="journal article" date="2014" name="Front. Microbiol.">
        <title>High frequency of phylogenetically diverse reductive dehalogenase-homologous genes in deep subseafloor sedimentary metagenomes.</title>
        <authorList>
            <person name="Kawai M."/>
            <person name="Futagami T."/>
            <person name="Toyoda A."/>
            <person name="Takaki Y."/>
            <person name="Nishi S."/>
            <person name="Hori S."/>
            <person name="Arai W."/>
            <person name="Tsubouchi T."/>
            <person name="Morono Y."/>
            <person name="Uchiyama I."/>
            <person name="Ito T."/>
            <person name="Fujiyama A."/>
            <person name="Inagaki F."/>
            <person name="Takami H."/>
        </authorList>
    </citation>
    <scope>NUCLEOTIDE SEQUENCE</scope>
    <source>
        <strain evidence="3">Expedition CK06-06</strain>
    </source>
</reference>
<keyword evidence="1" id="KW-1133">Transmembrane helix</keyword>
<dbReference type="Gene3D" id="3.40.710.10">
    <property type="entry name" value="DD-peptidase/beta-lactamase superfamily"/>
    <property type="match status" value="1"/>
</dbReference>
<evidence type="ECO:0000313" key="3">
    <source>
        <dbReference type="EMBL" id="GAH38418.1"/>
    </source>
</evidence>
<feature type="transmembrane region" description="Helical" evidence="1">
    <location>
        <begin position="128"/>
        <end position="150"/>
    </location>
</feature>
<dbReference type="SUPFAM" id="SSF56601">
    <property type="entry name" value="beta-lactamase/transpeptidase-like"/>
    <property type="match status" value="1"/>
</dbReference>
<gene>
    <name evidence="3" type="ORF">S03H2_22621</name>
</gene>
<name>X1GZF4_9ZZZZ</name>
<proteinExistence type="predicted"/>
<dbReference type="InterPro" id="IPR050491">
    <property type="entry name" value="AmpC-like"/>
</dbReference>
<accession>X1GZF4</accession>
<feature type="non-terminal residue" evidence="3">
    <location>
        <position position="1"/>
    </location>
</feature>